<dbReference type="PANTHER" id="PTHR45586:SF1">
    <property type="entry name" value="LIPOPOLYSACCHARIDE ASSEMBLY PROTEIN B"/>
    <property type="match status" value="1"/>
</dbReference>
<dbReference type="SMART" id="SM00028">
    <property type="entry name" value="TPR"/>
    <property type="match status" value="2"/>
</dbReference>
<evidence type="ECO:0000313" key="4">
    <source>
        <dbReference type="EMBL" id="ACY18176.1"/>
    </source>
</evidence>
<name>D0LH31_HALO1</name>
<dbReference type="Gene3D" id="1.25.40.10">
    <property type="entry name" value="Tetratricopeptide repeat domain"/>
    <property type="match status" value="2"/>
</dbReference>
<protein>
    <submittedName>
        <fullName evidence="4">Tetratricopeptide TPR_2 repeat protein</fullName>
    </submittedName>
</protein>
<dbReference type="Pfam" id="PF13432">
    <property type="entry name" value="TPR_16"/>
    <property type="match status" value="1"/>
</dbReference>
<dbReference type="eggNOG" id="COG0457">
    <property type="taxonomic scope" value="Bacteria"/>
</dbReference>
<dbReference type="AlphaFoldDB" id="D0LH31"/>
<evidence type="ECO:0000313" key="5">
    <source>
        <dbReference type="Proteomes" id="UP000001880"/>
    </source>
</evidence>
<dbReference type="InterPro" id="IPR051012">
    <property type="entry name" value="CellSynth/LPSAsmb/PSIAsmb"/>
</dbReference>
<keyword evidence="1" id="KW-0677">Repeat</keyword>
<dbReference type="Proteomes" id="UP000001880">
    <property type="component" value="Chromosome"/>
</dbReference>
<dbReference type="Pfam" id="PF14559">
    <property type="entry name" value="TPR_19"/>
    <property type="match status" value="1"/>
</dbReference>
<dbReference type="SUPFAM" id="SSF48452">
    <property type="entry name" value="TPR-like"/>
    <property type="match status" value="1"/>
</dbReference>
<proteinExistence type="predicted"/>
<dbReference type="PANTHER" id="PTHR45586">
    <property type="entry name" value="TPR REPEAT-CONTAINING PROTEIN PA4667"/>
    <property type="match status" value="1"/>
</dbReference>
<keyword evidence="2 3" id="KW-0802">TPR repeat</keyword>
<evidence type="ECO:0000256" key="1">
    <source>
        <dbReference type="ARBA" id="ARBA00022737"/>
    </source>
</evidence>
<accession>D0LH31</accession>
<keyword evidence="5" id="KW-1185">Reference proteome</keyword>
<dbReference type="HOGENOM" id="CLU_453987_0_0_7"/>
<evidence type="ECO:0000256" key="2">
    <source>
        <dbReference type="ARBA" id="ARBA00022803"/>
    </source>
</evidence>
<evidence type="ECO:0000256" key="3">
    <source>
        <dbReference type="PROSITE-ProRule" id="PRU00339"/>
    </source>
</evidence>
<dbReference type="EMBL" id="CP001804">
    <property type="protein sequence ID" value="ACY18176.1"/>
    <property type="molecule type" value="Genomic_DNA"/>
</dbReference>
<dbReference type="PROSITE" id="PS50005">
    <property type="entry name" value="TPR"/>
    <property type="match status" value="1"/>
</dbReference>
<organism evidence="4 5">
    <name type="scientific">Haliangium ochraceum (strain DSM 14365 / JCM 11303 / SMP-2)</name>
    <dbReference type="NCBI Taxonomy" id="502025"/>
    <lineage>
        <taxon>Bacteria</taxon>
        <taxon>Pseudomonadati</taxon>
        <taxon>Myxococcota</taxon>
        <taxon>Polyangia</taxon>
        <taxon>Haliangiales</taxon>
        <taxon>Kofleriaceae</taxon>
        <taxon>Haliangium</taxon>
    </lineage>
</organism>
<dbReference type="InterPro" id="IPR019734">
    <property type="entry name" value="TPR_rpt"/>
</dbReference>
<reference evidence="4 5" key="1">
    <citation type="journal article" date="2010" name="Stand. Genomic Sci.">
        <title>Complete genome sequence of Haliangium ochraceum type strain (SMP-2).</title>
        <authorList>
            <consortium name="US DOE Joint Genome Institute (JGI-PGF)"/>
            <person name="Ivanova N."/>
            <person name="Daum C."/>
            <person name="Lang E."/>
            <person name="Abt B."/>
            <person name="Kopitz M."/>
            <person name="Saunders E."/>
            <person name="Lapidus A."/>
            <person name="Lucas S."/>
            <person name="Glavina Del Rio T."/>
            <person name="Nolan M."/>
            <person name="Tice H."/>
            <person name="Copeland A."/>
            <person name="Cheng J.F."/>
            <person name="Chen F."/>
            <person name="Bruce D."/>
            <person name="Goodwin L."/>
            <person name="Pitluck S."/>
            <person name="Mavromatis K."/>
            <person name="Pati A."/>
            <person name="Mikhailova N."/>
            <person name="Chen A."/>
            <person name="Palaniappan K."/>
            <person name="Land M."/>
            <person name="Hauser L."/>
            <person name="Chang Y.J."/>
            <person name="Jeffries C.D."/>
            <person name="Detter J.C."/>
            <person name="Brettin T."/>
            <person name="Rohde M."/>
            <person name="Goker M."/>
            <person name="Bristow J."/>
            <person name="Markowitz V."/>
            <person name="Eisen J.A."/>
            <person name="Hugenholtz P."/>
            <person name="Kyrpides N.C."/>
            <person name="Klenk H.P."/>
        </authorList>
    </citation>
    <scope>NUCLEOTIDE SEQUENCE [LARGE SCALE GENOMIC DNA]</scope>
    <source>
        <strain evidence="5">DSM 14365 / CIP 107738 / JCM 11303 / AJ 13395 / SMP-2</strain>
    </source>
</reference>
<sequence>MTFAFVKLRHLARSFEAVAAAEPPDDEGGRRVLRVADSLGPLALPICLRELGASSDARAQWAATLLVRLGQQPELARRLASELRALAVQAPESSAGQRAGRLLDALGGDEDSDQVDEEAPAAESLSSFEALLAADDLSDATLAAGVGPHSRADVARAAERLMRDFDGEVVVAFVDTLAENQPLEAGRLIDELLLRDDLDLTCRHALQRVGAPLERSAPPLSAELSAAAEAAVRIGHHGSGRSVVVISCPEPSAGKRRRKRRMLCLGVTAEGVVGEGLYAAALSATRIERELLTPLRRRGYRFSKSSLASATALVTEAARSSVMLGRTLPRAFYLGRDLVGIYDEHVTGLRSADPHGPLLEHGLERLARGEAERARPVFERYIKRRPESGEGRAALARCLVQLGALEEARGELLRAIALDADNPLHHWNLAAIAHRQERSGGCYLALRDYLDMIGDGAFDAGRGPCDERRRTAERFVAEYERVAAIEYSSTRPAAVARAEDLLLKARLRSEIAPDAAIALLEQAVSMVPEYAQAWFDLGTLLLRGERLEEAASALRRARRLRPGDARVRRALLRAERALAQHVDESADGAERGVERRRREPL</sequence>
<feature type="repeat" description="TPR" evidence="3">
    <location>
        <begin position="531"/>
        <end position="564"/>
    </location>
</feature>
<dbReference type="InterPro" id="IPR011990">
    <property type="entry name" value="TPR-like_helical_dom_sf"/>
</dbReference>
<gene>
    <name evidence="4" type="ordered locus">Hoch_5699</name>
</gene>
<dbReference type="KEGG" id="hoh:Hoch_5699"/>